<reference evidence="1 2" key="1">
    <citation type="submission" date="2020-08" db="EMBL/GenBank/DDBJ databases">
        <title>Genomic Encyclopedia of Type Strains, Phase IV (KMG-IV): sequencing the most valuable type-strain genomes for metagenomic binning, comparative biology and taxonomic classification.</title>
        <authorList>
            <person name="Goeker M."/>
        </authorList>
    </citation>
    <scope>NUCLEOTIDE SEQUENCE [LARGE SCALE GENOMIC DNA]</scope>
    <source>
        <strain evidence="1 2">DSM 27568</strain>
    </source>
</reference>
<name>A0A7W6C0R6_9SPHN</name>
<gene>
    <name evidence="1" type="ORF">GGR39_003054</name>
</gene>
<evidence type="ECO:0000313" key="1">
    <source>
        <dbReference type="EMBL" id="MBB3941378.1"/>
    </source>
</evidence>
<comment type="caution">
    <text evidence="1">The sequence shown here is derived from an EMBL/GenBank/DDBJ whole genome shotgun (WGS) entry which is preliminary data.</text>
</comment>
<dbReference type="EMBL" id="JACIDY010000008">
    <property type="protein sequence ID" value="MBB3941378.1"/>
    <property type="molecule type" value="Genomic_DNA"/>
</dbReference>
<proteinExistence type="predicted"/>
<keyword evidence="2" id="KW-1185">Reference proteome</keyword>
<organism evidence="1 2">
    <name type="scientific">Novosphingobium fluoreni</name>
    <dbReference type="NCBI Taxonomy" id="1391222"/>
    <lineage>
        <taxon>Bacteria</taxon>
        <taxon>Pseudomonadati</taxon>
        <taxon>Pseudomonadota</taxon>
        <taxon>Alphaproteobacteria</taxon>
        <taxon>Sphingomonadales</taxon>
        <taxon>Sphingomonadaceae</taxon>
        <taxon>Novosphingobium</taxon>
    </lineage>
</organism>
<accession>A0A7W6C0R6</accession>
<evidence type="ECO:0000313" key="2">
    <source>
        <dbReference type="Proteomes" id="UP000561459"/>
    </source>
</evidence>
<protein>
    <submittedName>
        <fullName evidence="1">Uncharacterized protein</fullName>
    </submittedName>
</protein>
<dbReference type="Proteomes" id="UP000561459">
    <property type="component" value="Unassembled WGS sequence"/>
</dbReference>
<dbReference type="AlphaFoldDB" id="A0A7W6C0R6"/>
<dbReference type="RefSeq" id="WP_183618148.1">
    <property type="nucleotide sequence ID" value="NZ_JACIDY010000008.1"/>
</dbReference>
<sequence>MEPITRRPGVLIMTNVGIIGANGPLNVNGSTRRALPNTRVRALYADHQKRLKADASAIADRRKLSPSFDEALHAWRIAEALTHPKGYGELN</sequence>